<reference evidence="1 2" key="1">
    <citation type="submission" date="2015-04" db="EMBL/GenBank/DDBJ databases">
        <authorList>
            <person name="Syromyatnikov M.Y."/>
            <person name="Popov V.N."/>
        </authorList>
    </citation>
    <scope>NUCLEOTIDE SEQUENCE [LARGE SCALE GENOMIC DNA]</scope>
</reference>
<evidence type="ECO:0000313" key="1">
    <source>
        <dbReference type="EMBL" id="CRL07832.1"/>
    </source>
</evidence>
<sequence length="87" mass="10249">MKLEKFYDQKKQKHNKTIKNTESKAFCLAFKKEAQNFLMASEALILPIEFNTHFVFGVIDTFLLDSNFANWQQQHLRFGLGVTIEYD</sequence>
<dbReference type="Proteomes" id="UP000183832">
    <property type="component" value="Unassembled WGS sequence"/>
</dbReference>
<dbReference type="EMBL" id="CVRI01000073">
    <property type="protein sequence ID" value="CRL07832.1"/>
    <property type="molecule type" value="Genomic_DNA"/>
</dbReference>
<protein>
    <submittedName>
        <fullName evidence="1">CLUMA_CG020786, isoform A</fullName>
    </submittedName>
</protein>
<accession>A0A1J1J609</accession>
<gene>
    <name evidence="1" type="ORF">CLUMA_CG020786</name>
</gene>
<evidence type="ECO:0000313" key="2">
    <source>
        <dbReference type="Proteomes" id="UP000183832"/>
    </source>
</evidence>
<organism evidence="1 2">
    <name type="scientific">Clunio marinus</name>
    <dbReference type="NCBI Taxonomy" id="568069"/>
    <lineage>
        <taxon>Eukaryota</taxon>
        <taxon>Metazoa</taxon>
        <taxon>Ecdysozoa</taxon>
        <taxon>Arthropoda</taxon>
        <taxon>Hexapoda</taxon>
        <taxon>Insecta</taxon>
        <taxon>Pterygota</taxon>
        <taxon>Neoptera</taxon>
        <taxon>Endopterygota</taxon>
        <taxon>Diptera</taxon>
        <taxon>Nematocera</taxon>
        <taxon>Chironomoidea</taxon>
        <taxon>Chironomidae</taxon>
        <taxon>Clunio</taxon>
    </lineage>
</organism>
<keyword evidence="2" id="KW-1185">Reference proteome</keyword>
<dbReference type="AlphaFoldDB" id="A0A1J1J609"/>
<name>A0A1J1J609_9DIPT</name>
<proteinExistence type="predicted"/>